<keyword evidence="2" id="KW-0479">Metal-binding</keyword>
<keyword evidence="9" id="KW-0233">DNA recombination</keyword>
<evidence type="ECO:0000256" key="9">
    <source>
        <dbReference type="ARBA" id="ARBA00023172"/>
    </source>
</evidence>
<dbReference type="Proteomes" id="UP001231518">
    <property type="component" value="Chromosome 1"/>
</dbReference>
<sequence length="152" mass="17247">MGCNINNANRILIVTARLTNNKSHSTLLVAMHMQFHVRLRHLTSWHKRMAHLNMANVRKLESCAMCITITNKDVDTVCIPCCEAKQTQLPFPHSGFRANALLEIAHTDLCGPIETPSAGGGKYFITFIDDYSCKVYVYFLKRKMDIKSVFKT</sequence>
<organism evidence="10 11">
    <name type="scientific">Mythimna separata</name>
    <name type="common">Oriental armyworm</name>
    <name type="synonym">Pseudaletia separata</name>
    <dbReference type="NCBI Taxonomy" id="271217"/>
    <lineage>
        <taxon>Eukaryota</taxon>
        <taxon>Metazoa</taxon>
        <taxon>Ecdysozoa</taxon>
        <taxon>Arthropoda</taxon>
        <taxon>Hexapoda</taxon>
        <taxon>Insecta</taxon>
        <taxon>Pterygota</taxon>
        <taxon>Neoptera</taxon>
        <taxon>Endopterygota</taxon>
        <taxon>Lepidoptera</taxon>
        <taxon>Glossata</taxon>
        <taxon>Ditrysia</taxon>
        <taxon>Noctuoidea</taxon>
        <taxon>Noctuidae</taxon>
        <taxon>Noctuinae</taxon>
        <taxon>Hadenini</taxon>
        <taxon>Mythimna</taxon>
    </lineage>
</organism>
<evidence type="ECO:0000313" key="10">
    <source>
        <dbReference type="EMBL" id="KAJ8737188.1"/>
    </source>
</evidence>
<dbReference type="GO" id="GO:0015074">
    <property type="term" value="P:DNA integration"/>
    <property type="evidence" value="ECO:0007669"/>
    <property type="project" value="UniProtKB-KW"/>
</dbReference>
<evidence type="ECO:0000256" key="6">
    <source>
        <dbReference type="ARBA" id="ARBA00022908"/>
    </source>
</evidence>
<accession>A0AAD7Z431</accession>
<dbReference type="GO" id="GO:0046872">
    <property type="term" value="F:metal ion binding"/>
    <property type="evidence" value="ECO:0007669"/>
    <property type="project" value="UniProtKB-KW"/>
</dbReference>
<dbReference type="InterPro" id="IPR036397">
    <property type="entry name" value="RNaseH_sf"/>
</dbReference>
<evidence type="ECO:0000256" key="5">
    <source>
        <dbReference type="ARBA" id="ARBA00022842"/>
    </source>
</evidence>
<dbReference type="GO" id="GO:0003887">
    <property type="term" value="F:DNA-directed DNA polymerase activity"/>
    <property type="evidence" value="ECO:0007669"/>
    <property type="project" value="UniProtKB-KW"/>
</dbReference>
<dbReference type="GO" id="GO:0016787">
    <property type="term" value="F:hydrolase activity"/>
    <property type="evidence" value="ECO:0007669"/>
    <property type="project" value="UniProtKB-KW"/>
</dbReference>
<dbReference type="GO" id="GO:0003676">
    <property type="term" value="F:nucleic acid binding"/>
    <property type="evidence" value="ECO:0007669"/>
    <property type="project" value="InterPro"/>
</dbReference>
<dbReference type="PANTHER" id="PTHR42648:SF11">
    <property type="entry name" value="TRANSPOSON TY4-P GAG-POL POLYPROTEIN"/>
    <property type="match status" value="1"/>
</dbReference>
<evidence type="ECO:0000256" key="8">
    <source>
        <dbReference type="ARBA" id="ARBA00022932"/>
    </source>
</evidence>
<dbReference type="AlphaFoldDB" id="A0AAD7Z431"/>
<keyword evidence="11" id="KW-1185">Reference proteome</keyword>
<dbReference type="GO" id="GO:0006310">
    <property type="term" value="P:DNA recombination"/>
    <property type="evidence" value="ECO:0007669"/>
    <property type="project" value="UniProtKB-KW"/>
</dbReference>
<evidence type="ECO:0000313" key="11">
    <source>
        <dbReference type="Proteomes" id="UP001231518"/>
    </source>
</evidence>
<gene>
    <name evidence="10" type="ORF">PYW07_000459</name>
</gene>
<evidence type="ECO:0000256" key="1">
    <source>
        <dbReference type="ARBA" id="ARBA00022722"/>
    </source>
</evidence>
<protein>
    <recommendedName>
        <fullName evidence="12">GAG-pre-integrase domain-containing protein</fullName>
    </recommendedName>
</protein>
<keyword evidence="3" id="KW-0255">Endonuclease</keyword>
<proteinExistence type="predicted"/>
<keyword evidence="8" id="KW-0808">Transferase</keyword>
<comment type="caution">
    <text evidence="10">The sequence shown here is derived from an EMBL/GenBank/DDBJ whole genome shotgun (WGS) entry which is preliminary data.</text>
</comment>
<keyword evidence="4" id="KW-0378">Hydrolase</keyword>
<dbReference type="Gene3D" id="3.30.420.10">
    <property type="entry name" value="Ribonuclease H-like superfamily/Ribonuclease H"/>
    <property type="match status" value="1"/>
</dbReference>
<keyword evidence="8" id="KW-0239">DNA-directed DNA polymerase</keyword>
<evidence type="ECO:0000256" key="2">
    <source>
        <dbReference type="ARBA" id="ARBA00022723"/>
    </source>
</evidence>
<keyword evidence="6" id="KW-0229">DNA integration</keyword>
<dbReference type="GO" id="GO:0003964">
    <property type="term" value="F:RNA-directed DNA polymerase activity"/>
    <property type="evidence" value="ECO:0007669"/>
    <property type="project" value="UniProtKB-KW"/>
</dbReference>
<dbReference type="EMBL" id="JARGEI010000001">
    <property type="protein sequence ID" value="KAJ8737188.1"/>
    <property type="molecule type" value="Genomic_DNA"/>
</dbReference>
<dbReference type="InterPro" id="IPR039537">
    <property type="entry name" value="Retrotran_Ty1/copia-like"/>
</dbReference>
<evidence type="ECO:0000256" key="3">
    <source>
        <dbReference type="ARBA" id="ARBA00022759"/>
    </source>
</evidence>
<keyword evidence="5" id="KW-0460">Magnesium</keyword>
<dbReference type="SUPFAM" id="SSF53098">
    <property type="entry name" value="Ribonuclease H-like"/>
    <property type="match status" value="1"/>
</dbReference>
<evidence type="ECO:0000256" key="4">
    <source>
        <dbReference type="ARBA" id="ARBA00022801"/>
    </source>
</evidence>
<name>A0AAD7Z431_MYTSE</name>
<dbReference type="PANTHER" id="PTHR42648">
    <property type="entry name" value="TRANSPOSASE, PUTATIVE-RELATED"/>
    <property type="match status" value="1"/>
</dbReference>
<evidence type="ECO:0008006" key="12">
    <source>
        <dbReference type="Google" id="ProtNLM"/>
    </source>
</evidence>
<dbReference type="GO" id="GO:0004519">
    <property type="term" value="F:endonuclease activity"/>
    <property type="evidence" value="ECO:0007669"/>
    <property type="project" value="UniProtKB-KW"/>
</dbReference>
<keyword evidence="7" id="KW-0695">RNA-directed DNA polymerase</keyword>
<reference evidence="10" key="1">
    <citation type="submission" date="2023-03" db="EMBL/GenBank/DDBJ databases">
        <title>Chromosome-level genomes of two armyworms, Mythimna separata and Mythimna loreyi, provide insights into the biosynthesis and reception of sex pheromones.</title>
        <authorList>
            <person name="Zhao H."/>
        </authorList>
    </citation>
    <scope>NUCLEOTIDE SEQUENCE</scope>
    <source>
        <strain evidence="10">BeijingLab</strain>
        <tissue evidence="10">Pupa</tissue>
    </source>
</reference>
<evidence type="ECO:0000256" key="7">
    <source>
        <dbReference type="ARBA" id="ARBA00022918"/>
    </source>
</evidence>
<keyword evidence="8" id="KW-0548">Nucleotidyltransferase</keyword>
<dbReference type="InterPro" id="IPR012337">
    <property type="entry name" value="RNaseH-like_sf"/>
</dbReference>
<keyword evidence="1" id="KW-0540">Nuclease</keyword>